<dbReference type="EMBL" id="AP014809">
    <property type="protein sequence ID" value="BAU91817.1"/>
    <property type="molecule type" value="Genomic_DNA"/>
</dbReference>
<dbReference type="AlphaFoldDB" id="A0A160PF17"/>
<evidence type="ECO:0000313" key="3">
    <source>
        <dbReference type="Proteomes" id="UP000218288"/>
    </source>
</evidence>
<organism evidence="2 3">
    <name type="scientific">Methylorubrum populi</name>
    <dbReference type="NCBI Taxonomy" id="223967"/>
    <lineage>
        <taxon>Bacteria</taxon>
        <taxon>Pseudomonadati</taxon>
        <taxon>Pseudomonadota</taxon>
        <taxon>Alphaproteobacteria</taxon>
        <taxon>Hyphomicrobiales</taxon>
        <taxon>Methylobacteriaceae</taxon>
        <taxon>Methylorubrum</taxon>
    </lineage>
</organism>
<feature type="region of interest" description="Disordered" evidence="1">
    <location>
        <begin position="1"/>
        <end position="39"/>
    </location>
</feature>
<feature type="compositionally biased region" description="Basic and acidic residues" evidence="1">
    <location>
        <begin position="82"/>
        <end position="95"/>
    </location>
</feature>
<gene>
    <name evidence="2" type="ORF">MPPM_3212</name>
</gene>
<dbReference type="Proteomes" id="UP000218288">
    <property type="component" value="Chromosome"/>
</dbReference>
<protein>
    <submittedName>
        <fullName evidence="2">Uncharacterized protein</fullName>
    </submittedName>
</protein>
<proteinExistence type="predicted"/>
<accession>A0A160PF17</accession>
<reference evidence="2 3" key="1">
    <citation type="journal article" date="2016" name="Genome Announc.">
        <title>Complete Genome Sequence of Methylobacterium populi P-1M, Isolated from Pink-Pigmented Household Biofilm.</title>
        <authorList>
            <person name="Morohoshi T."/>
            <person name="Ikeda T."/>
        </authorList>
    </citation>
    <scope>NUCLEOTIDE SEQUENCE [LARGE SCALE GENOMIC DNA]</scope>
    <source>
        <strain evidence="2 3">P-1M</strain>
    </source>
</reference>
<sequence length="95" mass="10167">MSAEFGRLRNGGGTASELRSGRTAQFKGEGSAAPAGRVSDGVFGWRFDGLRARQAQPRYDCGPILGDKGCAARPSSNASEPGEWRYHRIADARKP</sequence>
<name>A0A160PF17_9HYPH</name>
<evidence type="ECO:0000313" key="2">
    <source>
        <dbReference type="EMBL" id="BAU91817.1"/>
    </source>
</evidence>
<evidence type="ECO:0000256" key="1">
    <source>
        <dbReference type="SAM" id="MobiDB-lite"/>
    </source>
</evidence>
<feature type="region of interest" description="Disordered" evidence="1">
    <location>
        <begin position="71"/>
        <end position="95"/>
    </location>
</feature>